<gene>
    <name evidence="3" type="ORF">FHP06_05285</name>
</gene>
<keyword evidence="4" id="KW-1185">Reference proteome</keyword>
<keyword evidence="1" id="KW-0812">Transmembrane</keyword>
<keyword evidence="1" id="KW-0472">Membrane</keyword>
<dbReference type="OrthoDB" id="5190946at2"/>
<dbReference type="EMBL" id="VDUX01000002">
    <property type="protein sequence ID" value="TXL62124.1"/>
    <property type="molecule type" value="Genomic_DNA"/>
</dbReference>
<protein>
    <submittedName>
        <fullName evidence="3">Pilus assembly protein</fullName>
    </submittedName>
</protein>
<dbReference type="InterPro" id="IPR012495">
    <property type="entry name" value="TadE-like_dom"/>
</dbReference>
<evidence type="ECO:0000313" key="3">
    <source>
        <dbReference type="EMBL" id="TXL62124.1"/>
    </source>
</evidence>
<feature type="transmembrane region" description="Helical" evidence="1">
    <location>
        <begin position="9"/>
        <end position="29"/>
    </location>
</feature>
<accession>A0A5C8NJU3</accession>
<dbReference type="Pfam" id="PF07811">
    <property type="entry name" value="TadE"/>
    <property type="match status" value="1"/>
</dbReference>
<dbReference type="Proteomes" id="UP000321571">
    <property type="component" value="Unassembled WGS sequence"/>
</dbReference>
<dbReference type="RefSeq" id="WP_147684513.1">
    <property type="nucleotide sequence ID" value="NZ_VDUX01000002.1"/>
</dbReference>
<evidence type="ECO:0000259" key="2">
    <source>
        <dbReference type="Pfam" id="PF07811"/>
    </source>
</evidence>
<organism evidence="3 4">
    <name type="scientific">Aeromicrobium terrae</name>
    <dbReference type="NCBI Taxonomy" id="2498846"/>
    <lineage>
        <taxon>Bacteria</taxon>
        <taxon>Bacillati</taxon>
        <taxon>Actinomycetota</taxon>
        <taxon>Actinomycetes</taxon>
        <taxon>Propionibacteriales</taxon>
        <taxon>Nocardioidaceae</taxon>
        <taxon>Aeromicrobium</taxon>
    </lineage>
</organism>
<proteinExistence type="predicted"/>
<comment type="caution">
    <text evidence="3">The sequence shown here is derived from an EMBL/GenBank/DDBJ whole genome shotgun (WGS) entry which is preliminary data.</text>
</comment>
<name>A0A5C8NJU3_9ACTN</name>
<feature type="domain" description="TadE-like" evidence="2">
    <location>
        <begin position="8"/>
        <end position="49"/>
    </location>
</feature>
<dbReference type="AlphaFoldDB" id="A0A5C8NJU3"/>
<evidence type="ECO:0000256" key="1">
    <source>
        <dbReference type="SAM" id="Phobius"/>
    </source>
</evidence>
<keyword evidence="1" id="KW-1133">Transmembrane helix</keyword>
<reference evidence="3 4" key="1">
    <citation type="submission" date="2019-06" db="EMBL/GenBank/DDBJ databases">
        <title>Aeromicrobium sp. nov., isolated from a maize field.</title>
        <authorList>
            <person name="Lin S.-Y."/>
            <person name="Tsai C.-F."/>
            <person name="Young C.-C."/>
        </authorList>
    </citation>
    <scope>NUCLEOTIDE SEQUENCE [LARGE SCALE GENOMIC DNA]</scope>
    <source>
        <strain evidence="3 4">CC-CFT486</strain>
    </source>
</reference>
<sequence length="121" mass="12719">MKISRERGAVAVEFALVVPLLVLFLFGIIEGGTRYTQQSEVNHWAFLVARDLSIDPTKNATTLVNALKGSDSTSYTVTATGNCTTAGTTAVTVTVSASHTSPSGMFGSYTVKGKGVARCEN</sequence>
<evidence type="ECO:0000313" key="4">
    <source>
        <dbReference type="Proteomes" id="UP000321571"/>
    </source>
</evidence>